<feature type="region of interest" description="Disordered" evidence="1">
    <location>
        <begin position="1"/>
        <end position="20"/>
    </location>
</feature>
<reference evidence="3" key="1">
    <citation type="journal article" date="2019" name="Int. J. Syst. Evol. Microbiol.">
        <title>The Global Catalogue of Microorganisms (GCM) 10K type strain sequencing project: providing services to taxonomists for standard genome sequencing and annotation.</title>
        <authorList>
            <consortium name="The Broad Institute Genomics Platform"/>
            <consortium name="The Broad Institute Genome Sequencing Center for Infectious Disease"/>
            <person name="Wu L."/>
            <person name="Ma J."/>
        </authorList>
    </citation>
    <scope>NUCLEOTIDE SEQUENCE [LARGE SCALE GENOMIC DNA]</scope>
    <source>
        <strain evidence="3">JCM 6924</strain>
    </source>
</reference>
<keyword evidence="3" id="KW-1185">Reference proteome</keyword>
<name>A0ABP6B5N0_9ACTN</name>
<comment type="caution">
    <text evidence="2">The sequence shown here is derived from an EMBL/GenBank/DDBJ whole genome shotgun (WGS) entry which is preliminary data.</text>
</comment>
<sequence>MNSEVPMAKTARASRYSGRGIEWLRGEERYEKVVSSPRPAPGARSSHRGRRRDDRATSSVVQGADGVTESPHLV</sequence>
<protein>
    <submittedName>
        <fullName evidence="2">Uncharacterized protein</fullName>
    </submittedName>
</protein>
<evidence type="ECO:0000313" key="2">
    <source>
        <dbReference type="EMBL" id="GAA2540517.1"/>
    </source>
</evidence>
<gene>
    <name evidence="2" type="ORF">GCM10010423_43240</name>
</gene>
<evidence type="ECO:0000313" key="3">
    <source>
        <dbReference type="Proteomes" id="UP001501095"/>
    </source>
</evidence>
<evidence type="ECO:0000256" key="1">
    <source>
        <dbReference type="SAM" id="MobiDB-lite"/>
    </source>
</evidence>
<feature type="compositionally biased region" description="Low complexity" evidence="1">
    <location>
        <begin position="35"/>
        <end position="44"/>
    </location>
</feature>
<dbReference type="EMBL" id="BAAATM010000013">
    <property type="protein sequence ID" value="GAA2540517.1"/>
    <property type="molecule type" value="Genomic_DNA"/>
</dbReference>
<proteinExistence type="predicted"/>
<dbReference type="Proteomes" id="UP001501095">
    <property type="component" value="Unassembled WGS sequence"/>
</dbReference>
<accession>A0ABP6B5N0</accession>
<organism evidence="2 3">
    <name type="scientific">Streptomyces levis</name>
    <dbReference type="NCBI Taxonomy" id="285566"/>
    <lineage>
        <taxon>Bacteria</taxon>
        <taxon>Bacillati</taxon>
        <taxon>Actinomycetota</taxon>
        <taxon>Actinomycetes</taxon>
        <taxon>Kitasatosporales</taxon>
        <taxon>Streptomycetaceae</taxon>
        <taxon>Streptomyces</taxon>
    </lineage>
</organism>
<feature type="region of interest" description="Disordered" evidence="1">
    <location>
        <begin position="28"/>
        <end position="74"/>
    </location>
</feature>